<dbReference type="AlphaFoldDB" id="A0A9N8PMW4"/>
<sequence>MSSNTTCMSTASISRNADFDTTVTSGTKSHKILRFSEYRYSCFDDVILHFDGISRLVSKHVLVQSSPIFATAFKDSSENDKPPQFTIEKYSKDAVFTLLHHIHDEGGYYSRLPRLWSKMPEESMIDAWGELRNYFEVFLMANEYGVESLRSQAQANIMAIRKRAWKLEDTLIVSTILNEVVNIYNNACDLDSSMLHELASQCLEHECKKERNHFWMFGKYDGIWAAEIKGFEKLVAKLNELDEGLVPKPWKSCVLPRSGTPPLVF</sequence>
<dbReference type="OrthoDB" id="3931133at2759"/>
<dbReference type="EMBL" id="CAIJEO010000011">
    <property type="protein sequence ID" value="CAD0100228.1"/>
    <property type="molecule type" value="Genomic_DNA"/>
</dbReference>
<dbReference type="Gene3D" id="3.30.710.10">
    <property type="entry name" value="Potassium Channel Kv1.1, Chain A"/>
    <property type="match status" value="1"/>
</dbReference>
<evidence type="ECO:0000313" key="3">
    <source>
        <dbReference type="Proteomes" id="UP000714618"/>
    </source>
</evidence>
<gene>
    <name evidence="2" type="ORF">AWRI4233_LOCUS9053</name>
</gene>
<organism evidence="2 3">
    <name type="scientific">Aureobasidium mustum</name>
    <dbReference type="NCBI Taxonomy" id="2773714"/>
    <lineage>
        <taxon>Eukaryota</taxon>
        <taxon>Fungi</taxon>
        <taxon>Dikarya</taxon>
        <taxon>Ascomycota</taxon>
        <taxon>Pezizomycotina</taxon>
        <taxon>Dothideomycetes</taxon>
        <taxon>Dothideomycetidae</taxon>
        <taxon>Dothideales</taxon>
        <taxon>Saccotheciaceae</taxon>
        <taxon>Aureobasidium</taxon>
    </lineage>
</organism>
<evidence type="ECO:0000313" key="2">
    <source>
        <dbReference type="EMBL" id="CAD0100228.1"/>
    </source>
</evidence>
<proteinExistence type="predicted"/>
<comment type="caution">
    <text evidence="2">The sequence shown here is derived from an EMBL/GenBank/DDBJ whole genome shotgun (WGS) entry which is preliminary data.</text>
</comment>
<name>A0A9N8PMW4_9PEZI</name>
<protein>
    <recommendedName>
        <fullName evidence="1">BTB domain-containing protein</fullName>
    </recommendedName>
</protein>
<dbReference type="InterPro" id="IPR000210">
    <property type="entry name" value="BTB/POZ_dom"/>
</dbReference>
<dbReference type="Proteomes" id="UP000714618">
    <property type="component" value="Unassembled WGS sequence"/>
</dbReference>
<feature type="domain" description="BTB" evidence="1">
    <location>
        <begin position="44"/>
        <end position="104"/>
    </location>
</feature>
<dbReference type="PROSITE" id="PS50097">
    <property type="entry name" value="BTB"/>
    <property type="match status" value="1"/>
</dbReference>
<dbReference type="CDD" id="cd18186">
    <property type="entry name" value="BTB_POZ_ZBTB_KLHL-like"/>
    <property type="match status" value="1"/>
</dbReference>
<accession>A0A9N8PMW4</accession>
<dbReference type="InterPro" id="IPR011333">
    <property type="entry name" value="SKP1/BTB/POZ_sf"/>
</dbReference>
<evidence type="ECO:0000259" key="1">
    <source>
        <dbReference type="PROSITE" id="PS50097"/>
    </source>
</evidence>
<keyword evidence="3" id="KW-1185">Reference proteome</keyword>
<reference evidence="2" key="1">
    <citation type="submission" date="2020-06" db="EMBL/GenBank/DDBJ databases">
        <authorList>
            <person name="Onetto C."/>
        </authorList>
    </citation>
    <scope>NUCLEOTIDE SEQUENCE</scope>
</reference>
<dbReference type="SUPFAM" id="SSF54695">
    <property type="entry name" value="POZ domain"/>
    <property type="match status" value="1"/>
</dbReference>